<feature type="region of interest" description="Disordered" evidence="1">
    <location>
        <begin position="695"/>
        <end position="718"/>
    </location>
</feature>
<name>A0A7G2CDH9_9TRYP</name>
<dbReference type="Proteomes" id="UP000515908">
    <property type="component" value="Chromosome 10"/>
</dbReference>
<feature type="compositionally biased region" description="Basic residues" evidence="1">
    <location>
        <begin position="837"/>
        <end position="846"/>
    </location>
</feature>
<dbReference type="Gene3D" id="3.40.50.300">
    <property type="entry name" value="P-loop containing nucleotide triphosphate hydrolases"/>
    <property type="match status" value="1"/>
</dbReference>
<gene>
    <name evidence="2" type="ORF">ADEAN_000537200</name>
</gene>
<accession>A0A7G2CDH9</accession>
<feature type="compositionally biased region" description="Basic residues" evidence="1">
    <location>
        <begin position="814"/>
        <end position="829"/>
    </location>
</feature>
<sequence length="846" mass="93765">MAAFLCRSVLLKTVDAKNNALLCCAALLLDLSCVIHDFAEHLRATCLKEIFGCCVITNAPDQLDTLSGKFIDNAGDEMSHISDWINPSRDAGRVEYTLSIGGESGSGKTRAALQCAKLIEGRKENDKADKDYLTVYIKLSEEDDQTLSKELIASYFDTKEDKEAAENYITKNGIKGAQSVDDHMRREDTTKEDRNRLRIIRARLCADLVRRKIKEITEYSVFDAKIKFKQVFFVFDEAASCPWIYRSVNQVLGGKLTLSELFGQQNPFAEKIKVVCCSTANEAVFRNMLSTQGAFYPVIMGPCRKVYEELVKGMKQYVAREGLLAELLRNYYFAKLVENRRCGVFAAEVVTNMISYTDLGEYPFILNPTAVSDELLLSDTDKEGAYSIAGFIVSIVAARYKQSNGTKGKSIPEARRLAATSIRDLLSTSDKNLWQSVIVKDGEVAKMGMFSVINAEEKTTVTNEAGETQEKLQKRMHISMSAAQLVMYAMTFGKGTLFTMDTHGGAFESYSGPLFSLFLDGCSSSYYGGERRFTLAQFFERLCKTTLKEFPEIKLNHSTVAPVKFATHQIGFNGKTPDYLGVLGELSKSQEAFVVVNRRGAPYADLIAKSGQILFLIQCKASVNVPKFSAKKEVEKMGFSEGDDQDITSLVDIIFPPQGVLDKEKLQTARKMIDFRKGNLREQLKNCVEELSKENVGKEAGSENGEGGASMASEKKERNVVASGNTTDDLDAALLKGKLTTTLLMRSLGCTIAVPVFICSDVGGEAAKDTLIGKVQGCSVNSFAWNNPAAVLFAEGGLERIVEDEKSSIAPSQKAKRRMRSKRTTKKTKISRERTKNTLRKRRAKR</sequence>
<evidence type="ECO:0000313" key="2">
    <source>
        <dbReference type="EMBL" id="CAD2217886.1"/>
    </source>
</evidence>
<evidence type="ECO:0000256" key="1">
    <source>
        <dbReference type="SAM" id="MobiDB-lite"/>
    </source>
</evidence>
<keyword evidence="3" id="KW-1185">Reference proteome</keyword>
<reference evidence="2 3" key="1">
    <citation type="submission" date="2020-08" db="EMBL/GenBank/DDBJ databases">
        <authorList>
            <person name="Newling K."/>
            <person name="Davey J."/>
            <person name="Forrester S."/>
        </authorList>
    </citation>
    <scope>NUCLEOTIDE SEQUENCE [LARGE SCALE GENOMIC DNA]</scope>
    <source>
        <strain evidence="3">Crithidia deanei Carvalho (ATCC PRA-265)</strain>
    </source>
</reference>
<dbReference type="InterPro" id="IPR027417">
    <property type="entry name" value="P-loop_NTPase"/>
</dbReference>
<feature type="region of interest" description="Disordered" evidence="1">
    <location>
        <begin position="805"/>
        <end position="846"/>
    </location>
</feature>
<organism evidence="2 3">
    <name type="scientific">Angomonas deanei</name>
    <dbReference type="NCBI Taxonomy" id="59799"/>
    <lineage>
        <taxon>Eukaryota</taxon>
        <taxon>Discoba</taxon>
        <taxon>Euglenozoa</taxon>
        <taxon>Kinetoplastea</taxon>
        <taxon>Metakinetoplastina</taxon>
        <taxon>Trypanosomatida</taxon>
        <taxon>Trypanosomatidae</taxon>
        <taxon>Strigomonadinae</taxon>
        <taxon>Angomonas</taxon>
    </lineage>
</organism>
<dbReference type="VEuPathDB" id="TriTrypDB:ADEAN_000537200"/>
<proteinExistence type="predicted"/>
<dbReference type="EMBL" id="LR877154">
    <property type="protein sequence ID" value="CAD2217886.1"/>
    <property type="molecule type" value="Genomic_DNA"/>
</dbReference>
<dbReference type="AlphaFoldDB" id="A0A7G2CDH9"/>
<evidence type="ECO:0000313" key="3">
    <source>
        <dbReference type="Proteomes" id="UP000515908"/>
    </source>
</evidence>
<protein>
    <submittedName>
        <fullName evidence="2">Uncharacterized protein</fullName>
    </submittedName>
</protein>